<reference evidence="2 3" key="1">
    <citation type="journal article" date="2019" name="Nat. Med.">
        <title>A library of human gut bacterial isolates paired with longitudinal multiomics data enables mechanistic microbiome research.</title>
        <authorList>
            <person name="Poyet M."/>
            <person name="Groussin M."/>
            <person name="Gibbons S.M."/>
            <person name="Avila-Pacheco J."/>
            <person name="Jiang X."/>
            <person name="Kearney S.M."/>
            <person name="Perrotta A.R."/>
            <person name="Berdy B."/>
            <person name="Zhao S."/>
            <person name="Lieberman T.D."/>
            <person name="Swanson P.K."/>
            <person name="Smith M."/>
            <person name="Roesemann S."/>
            <person name="Alexander J.E."/>
            <person name="Rich S.A."/>
            <person name="Livny J."/>
            <person name="Vlamakis H."/>
            <person name="Clish C."/>
            <person name="Bullock K."/>
            <person name="Deik A."/>
            <person name="Scott J."/>
            <person name="Pierce K.A."/>
            <person name="Xavier R.J."/>
            <person name="Alm E.J."/>
        </authorList>
    </citation>
    <scope>NUCLEOTIDE SEQUENCE [LARGE SCALE GENOMIC DNA]</scope>
    <source>
        <strain evidence="2 3">BIOML-A2</strain>
    </source>
</reference>
<evidence type="ECO:0000259" key="1">
    <source>
        <dbReference type="Pfam" id="PF12392"/>
    </source>
</evidence>
<keyword evidence="2" id="KW-0378">Hydrolase</keyword>
<dbReference type="InterPro" id="IPR051454">
    <property type="entry name" value="RNA/ubiquinone_mod_enzymes"/>
</dbReference>
<feature type="domain" description="Peptidase U32 collagenase" evidence="1">
    <location>
        <begin position="392"/>
        <end position="505"/>
    </location>
</feature>
<evidence type="ECO:0000313" key="2">
    <source>
        <dbReference type="EMBL" id="MTU43255.1"/>
    </source>
</evidence>
<dbReference type="Pfam" id="PF12392">
    <property type="entry name" value="DUF3656"/>
    <property type="match status" value="1"/>
</dbReference>
<dbReference type="PANTHER" id="PTHR30217">
    <property type="entry name" value="PEPTIDASE U32 FAMILY"/>
    <property type="match status" value="1"/>
</dbReference>
<evidence type="ECO:0000313" key="3">
    <source>
        <dbReference type="Proteomes" id="UP000462362"/>
    </source>
</evidence>
<dbReference type="EMBL" id="WNCL01000015">
    <property type="protein sequence ID" value="MTU43255.1"/>
    <property type="molecule type" value="Genomic_DNA"/>
</dbReference>
<accession>A0A6I3S0Z6</accession>
<sequence length="622" mass="69517">MTPSRTLELLAPCRTCDIGIEAFKHGADAIYIGGPLFSARANAGNSMSEIERLASFAHRFNGRVYMALNTIFSDEELPEAVRLAHQAYHAGVDALIVQDMGLLMCDLPPIQLHASTQCDIRTTEKAVFLESIGFSQIVPARELTLRQIQEMAEALKTARIEFFIHGALCVSYSGQCYASQAFKGRSANRGDCAQICRLPFDLFDEEGKSISRGKHLLSLKDNNQSQNLDALIAAGVRSFKIEGRYKDLTYVKNTTAFYRRELDAWLEKHPDFEAESDGKVEFNFEPSLENAFNRGATDYFVNGRSDHMEAFSTPKNSGAVIGQVVKVNDRSFLVKTKEELHNGDGLTFFTDTDELSGLLINRAEQKDTGLWEVFTREPCSRITGLKEGLRLMRNKDAAWLKRMNAETALRKIPIRIEASVGPNGIDIRADDGHGHQSEVSLLEPLPEAKNPQAVKEQVLRALGKLGSTDFVADNIQIEGDHPGFMSASVLNGLRRELISRLEEDRSQKREILPQAGDDTSAVFPVKELDYHGNVMNKKALEFYKLHGTQVTEPAFEKGQHKGETEVMRCRYCIRHALNICPKQGKLRGEKIKPTPLKLRNGKIELTAHFHCKPCEMSLTTKV</sequence>
<name>A0A6I3S0Z6_9BURK</name>
<protein>
    <submittedName>
        <fullName evidence="2">Collagenase-like protease</fullName>
    </submittedName>
</protein>
<organism evidence="2 3">
    <name type="scientific">Parasutterella excrementihominis</name>
    <dbReference type="NCBI Taxonomy" id="487175"/>
    <lineage>
        <taxon>Bacteria</taxon>
        <taxon>Pseudomonadati</taxon>
        <taxon>Pseudomonadota</taxon>
        <taxon>Betaproteobacteria</taxon>
        <taxon>Burkholderiales</taxon>
        <taxon>Sutterellaceae</taxon>
        <taxon>Parasutterella</taxon>
    </lineage>
</organism>
<comment type="caution">
    <text evidence="2">The sequence shown here is derived from an EMBL/GenBank/DDBJ whole genome shotgun (WGS) entry which is preliminary data.</text>
</comment>
<dbReference type="RefSeq" id="WP_155165248.1">
    <property type="nucleotide sequence ID" value="NZ_DBGEBU010000031.1"/>
</dbReference>
<gene>
    <name evidence="2" type="ORF">GMD42_06395</name>
</gene>
<keyword evidence="2" id="KW-0645">Protease</keyword>
<dbReference type="AlphaFoldDB" id="A0A6I3S0Z6"/>
<dbReference type="GO" id="GO:0006508">
    <property type="term" value="P:proteolysis"/>
    <property type="evidence" value="ECO:0007669"/>
    <property type="project" value="UniProtKB-KW"/>
</dbReference>
<dbReference type="GO" id="GO:0008233">
    <property type="term" value="F:peptidase activity"/>
    <property type="evidence" value="ECO:0007669"/>
    <property type="project" value="UniProtKB-KW"/>
</dbReference>
<proteinExistence type="predicted"/>
<dbReference type="InterPro" id="IPR020988">
    <property type="entry name" value="Pept_U32_collagenase"/>
</dbReference>
<dbReference type="InterPro" id="IPR001539">
    <property type="entry name" value="Peptidase_U32"/>
</dbReference>
<dbReference type="Proteomes" id="UP000462362">
    <property type="component" value="Unassembled WGS sequence"/>
</dbReference>
<dbReference type="Pfam" id="PF01136">
    <property type="entry name" value="Peptidase_U32"/>
    <property type="match status" value="1"/>
</dbReference>
<dbReference type="PANTHER" id="PTHR30217:SF10">
    <property type="entry name" value="23S RRNA 5-HYDROXYCYTIDINE C2501 SYNTHASE"/>
    <property type="match status" value="1"/>
</dbReference>